<proteinExistence type="predicted"/>
<reference evidence="1" key="1">
    <citation type="submission" date="2023-04" db="EMBL/GenBank/DDBJ databases">
        <authorList>
            <person name="Vijverberg K."/>
            <person name="Xiong W."/>
            <person name="Schranz E."/>
        </authorList>
    </citation>
    <scope>NUCLEOTIDE SEQUENCE</scope>
</reference>
<dbReference type="Proteomes" id="UP001177003">
    <property type="component" value="Chromosome 8"/>
</dbReference>
<sequence length="266" mass="30004">MILPLVKLKSARSLLDHEPFKMLLQHDNSLFNLSESQPFLTHNSQFFNPNMEFPYNGMVYGCPDTVPLSSYDHQGIVVPFVQSLVLPISSFVGHSGSNLTVSTDATFPNTRDVSYVNEGGNGVWEQTGNNQIQDIPIWEQDDYDPYKELQSIISDEQLELHNVNNHNLAEVTTELNCLNVDSVSKPFEQNQQNHFNPFEARMDGASTSGGVMNERMACIDDDEDVWDFTLPEFNDDFAIQESCNGSSFPYNMHGYNNDGNDDPSIF</sequence>
<dbReference type="AlphaFoldDB" id="A0AA36EI58"/>
<protein>
    <submittedName>
        <fullName evidence="1">Uncharacterized protein</fullName>
    </submittedName>
</protein>
<gene>
    <name evidence="1" type="ORF">LSALG_LOCUS35789</name>
</gene>
<accession>A0AA36EI58</accession>
<dbReference type="EMBL" id="OX465084">
    <property type="protein sequence ID" value="CAI9296949.1"/>
    <property type="molecule type" value="Genomic_DNA"/>
</dbReference>
<organism evidence="1 2">
    <name type="scientific">Lactuca saligna</name>
    <name type="common">Willowleaf lettuce</name>
    <dbReference type="NCBI Taxonomy" id="75948"/>
    <lineage>
        <taxon>Eukaryota</taxon>
        <taxon>Viridiplantae</taxon>
        <taxon>Streptophyta</taxon>
        <taxon>Embryophyta</taxon>
        <taxon>Tracheophyta</taxon>
        <taxon>Spermatophyta</taxon>
        <taxon>Magnoliopsida</taxon>
        <taxon>eudicotyledons</taxon>
        <taxon>Gunneridae</taxon>
        <taxon>Pentapetalae</taxon>
        <taxon>asterids</taxon>
        <taxon>campanulids</taxon>
        <taxon>Asterales</taxon>
        <taxon>Asteraceae</taxon>
        <taxon>Cichorioideae</taxon>
        <taxon>Cichorieae</taxon>
        <taxon>Lactucinae</taxon>
        <taxon>Lactuca</taxon>
    </lineage>
</organism>
<keyword evidence="2" id="KW-1185">Reference proteome</keyword>
<evidence type="ECO:0000313" key="2">
    <source>
        <dbReference type="Proteomes" id="UP001177003"/>
    </source>
</evidence>
<name>A0AA36EI58_LACSI</name>
<evidence type="ECO:0000313" key="1">
    <source>
        <dbReference type="EMBL" id="CAI9296949.1"/>
    </source>
</evidence>